<evidence type="ECO:0000313" key="2">
    <source>
        <dbReference type="Proteomes" id="UP000688137"/>
    </source>
</evidence>
<dbReference type="AlphaFoldDB" id="A0A8S1QR45"/>
<proteinExistence type="predicted"/>
<reference evidence="1" key="1">
    <citation type="submission" date="2021-01" db="EMBL/GenBank/DDBJ databases">
        <authorList>
            <consortium name="Genoscope - CEA"/>
            <person name="William W."/>
        </authorList>
    </citation>
    <scope>NUCLEOTIDE SEQUENCE</scope>
</reference>
<dbReference type="EMBL" id="CAJJDM010000229">
    <property type="protein sequence ID" value="CAD8118031.1"/>
    <property type="molecule type" value="Genomic_DNA"/>
</dbReference>
<sequence>MVIDRAFENKLGVKKKMSEGYFQHYYYKYRAIIIVRQVLVFTSNQLLFVLNIEIIYLLNFFHQQIVDWIWNRKSFTFHMRILKKRIKNKINKEKQ</sequence>
<organism evidence="1 2">
    <name type="scientific">Paramecium primaurelia</name>
    <dbReference type="NCBI Taxonomy" id="5886"/>
    <lineage>
        <taxon>Eukaryota</taxon>
        <taxon>Sar</taxon>
        <taxon>Alveolata</taxon>
        <taxon>Ciliophora</taxon>
        <taxon>Intramacronucleata</taxon>
        <taxon>Oligohymenophorea</taxon>
        <taxon>Peniculida</taxon>
        <taxon>Parameciidae</taxon>
        <taxon>Paramecium</taxon>
    </lineage>
</organism>
<protein>
    <submittedName>
        <fullName evidence="1">Uncharacterized protein</fullName>
    </submittedName>
</protein>
<accession>A0A8S1QR45</accession>
<name>A0A8S1QR45_PARPR</name>
<keyword evidence="2" id="KW-1185">Reference proteome</keyword>
<dbReference type="Proteomes" id="UP000688137">
    <property type="component" value="Unassembled WGS sequence"/>
</dbReference>
<gene>
    <name evidence="1" type="ORF">PPRIM_AZ9-3.1.T2200012</name>
</gene>
<comment type="caution">
    <text evidence="1">The sequence shown here is derived from an EMBL/GenBank/DDBJ whole genome shotgun (WGS) entry which is preliminary data.</text>
</comment>
<evidence type="ECO:0000313" key="1">
    <source>
        <dbReference type="EMBL" id="CAD8118031.1"/>
    </source>
</evidence>